<dbReference type="CDD" id="cd07820">
    <property type="entry name" value="SRPBCC_3"/>
    <property type="match status" value="1"/>
</dbReference>
<keyword evidence="2" id="KW-1185">Reference proteome</keyword>
<evidence type="ECO:0000313" key="2">
    <source>
        <dbReference type="Proteomes" id="UP000317369"/>
    </source>
</evidence>
<dbReference type="InterPro" id="IPR023393">
    <property type="entry name" value="START-like_dom_sf"/>
</dbReference>
<sequence length="151" mass="17424">MNIQTVISAPIETCFELACNVDFHKSLDTNSERIIGGKTSGMLQIDDQITWESTHFGIKQKFVSKITALTSPTHLQDVMVEGAFKSYTHDHYFEKIDDIHTRMNDIIQYEVPMWAIGRLMEIGFMNKYLHNLIESRCNAIKEKAEQIARKQ</sequence>
<gene>
    <name evidence="1" type="ORF">KS4_31700</name>
</gene>
<dbReference type="SUPFAM" id="SSF55961">
    <property type="entry name" value="Bet v1-like"/>
    <property type="match status" value="1"/>
</dbReference>
<evidence type="ECO:0008006" key="3">
    <source>
        <dbReference type="Google" id="ProtNLM"/>
    </source>
</evidence>
<name>A0A517YXY4_9BACT</name>
<accession>A0A517YXY4</accession>
<dbReference type="Gene3D" id="3.30.530.20">
    <property type="match status" value="1"/>
</dbReference>
<organism evidence="1 2">
    <name type="scientific">Poriferisphaera corsica</name>
    <dbReference type="NCBI Taxonomy" id="2528020"/>
    <lineage>
        <taxon>Bacteria</taxon>
        <taxon>Pseudomonadati</taxon>
        <taxon>Planctomycetota</taxon>
        <taxon>Phycisphaerae</taxon>
        <taxon>Phycisphaerales</taxon>
        <taxon>Phycisphaeraceae</taxon>
        <taxon>Poriferisphaera</taxon>
    </lineage>
</organism>
<dbReference type="OrthoDB" id="9801773at2"/>
<dbReference type="EMBL" id="CP036425">
    <property type="protein sequence ID" value="QDU35092.1"/>
    <property type="molecule type" value="Genomic_DNA"/>
</dbReference>
<dbReference type="AlphaFoldDB" id="A0A517YXY4"/>
<dbReference type="KEGG" id="pcor:KS4_31700"/>
<dbReference type="RefSeq" id="WP_145079900.1">
    <property type="nucleotide sequence ID" value="NZ_CP036425.1"/>
</dbReference>
<proteinExistence type="predicted"/>
<evidence type="ECO:0000313" key="1">
    <source>
        <dbReference type="EMBL" id="QDU35092.1"/>
    </source>
</evidence>
<dbReference type="Proteomes" id="UP000317369">
    <property type="component" value="Chromosome"/>
</dbReference>
<reference evidence="1 2" key="1">
    <citation type="submission" date="2019-02" db="EMBL/GenBank/DDBJ databases">
        <title>Deep-cultivation of Planctomycetes and their phenomic and genomic characterization uncovers novel biology.</title>
        <authorList>
            <person name="Wiegand S."/>
            <person name="Jogler M."/>
            <person name="Boedeker C."/>
            <person name="Pinto D."/>
            <person name="Vollmers J."/>
            <person name="Rivas-Marin E."/>
            <person name="Kohn T."/>
            <person name="Peeters S.H."/>
            <person name="Heuer A."/>
            <person name="Rast P."/>
            <person name="Oberbeckmann S."/>
            <person name="Bunk B."/>
            <person name="Jeske O."/>
            <person name="Meyerdierks A."/>
            <person name="Storesund J.E."/>
            <person name="Kallscheuer N."/>
            <person name="Luecker S."/>
            <person name="Lage O.M."/>
            <person name="Pohl T."/>
            <person name="Merkel B.J."/>
            <person name="Hornburger P."/>
            <person name="Mueller R.-W."/>
            <person name="Bruemmer F."/>
            <person name="Labrenz M."/>
            <person name="Spormann A.M."/>
            <person name="Op den Camp H."/>
            <person name="Overmann J."/>
            <person name="Amann R."/>
            <person name="Jetten M.S.M."/>
            <person name="Mascher T."/>
            <person name="Medema M.H."/>
            <person name="Devos D.P."/>
            <person name="Kaster A.-K."/>
            <person name="Ovreas L."/>
            <person name="Rohde M."/>
            <person name="Galperin M.Y."/>
            <person name="Jogler C."/>
        </authorList>
    </citation>
    <scope>NUCLEOTIDE SEQUENCE [LARGE SCALE GENOMIC DNA]</scope>
    <source>
        <strain evidence="1 2">KS4</strain>
    </source>
</reference>
<protein>
    <recommendedName>
        <fullName evidence="3">Cell division protein</fullName>
    </recommendedName>
</protein>